<dbReference type="HAMAP" id="MF_00338">
    <property type="entry name" value="UPF0145"/>
    <property type="match status" value="1"/>
</dbReference>
<accession>A0A368BVH3</accession>
<gene>
    <name evidence="3" type="ORF">DBW96_02910</name>
</gene>
<organism evidence="3 4">
    <name type="scientific">SAR86 cluster bacterium</name>
    <dbReference type="NCBI Taxonomy" id="2030880"/>
    <lineage>
        <taxon>Bacteria</taxon>
        <taxon>Pseudomonadati</taxon>
        <taxon>Pseudomonadota</taxon>
        <taxon>Gammaproteobacteria</taxon>
        <taxon>SAR86 cluster</taxon>
    </lineage>
</organism>
<reference evidence="3 4" key="1">
    <citation type="journal article" date="2018" name="Microbiome">
        <title>Fine metagenomic profile of the Mediterranean stratified and mixed water columns revealed by assembly and recruitment.</title>
        <authorList>
            <person name="Haro-Moreno J.M."/>
            <person name="Lopez-Perez M."/>
            <person name="De La Torre J.R."/>
            <person name="Picazo A."/>
            <person name="Camacho A."/>
            <person name="Rodriguez-Valera F."/>
        </authorList>
    </citation>
    <scope>NUCLEOTIDE SEQUENCE [LARGE SCALE GENOMIC DNA]</scope>
    <source>
        <strain evidence="3">MED-G82</strain>
    </source>
</reference>
<dbReference type="Gene3D" id="3.30.110.70">
    <property type="entry name" value="Hypothetical protein apc22750. Chain B"/>
    <property type="match status" value="1"/>
</dbReference>
<dbReference type="EMBL" id="QOPE01000019">
    <property type="protein sequence ID" value="RCL40874.1"/>
    <property type="molecule type" value="Genomic_DNA"/>
</dbReference>
<dbReference type="PANTHER" id="PTHR34068">
    <property type="entry name" value="UPF0145 PROTEIN YBJQ"/>
    <property type="match status" value="1"/>
</dbReference>
<evidence type="ECO:0000256" key="2">
    <source>
        <dbReference type="HAMAP-Rule" id="MF_00338"/>
    </source>
</evidence>
<name>A0A368BVH3_9GAMM</name>
<dbReference type="SUPFAM" id="SSF117782">
    <property type="entry name" value="YbjQ-like"/>
    <property type="match status" value="1"/>
</dbReference>
<comment type="caution">
    <text evidence="3">The sequence shown here is derived from an EMBL/GenBank/DDBJ whole genome shotgun (WGS) entry which is preliminary data.</text>
</comment>
<comment type="similarity">
    <text evidence="1 2">Belongs to the UPF0145 family.</text>
</comment>
<dbReference type="Pfam" id="PF01906">
    <property type="entry name" value="YbjQ_1"/>
    <property type="match status" value="1"/>
</dbReference>
<proteinExistence type="inferred from homology"/>
<dbReference type="Proteomes" id="UP000253307">
    <property type="component" value="Unassembled WGS sequence"/>
</dbReference>
<protein>
    <recommendedName>
        <fullName evidence="2">UPF0145 protein DBW96_02910</fullName>
    </recommendedName>
</protein>
<evidence type="ECO:0000313" key="3">
    <source>
        <dbReference type="EMBL" id="RCL40874.1"/>
    </source>
</evidence>
<evidence type="ECO:0000256" key="1">
    <source>
        <dbReference type="ARBA" id="ARBA00010751"/>
    </source>
</evidence>
<evidence type="ECO:0000313" key="4">
    <source>
        <dbReference type="Proteomes" id="UP000253307"/>
    </source>
</evidence>
<dbReference type="InterPro" id="IPR035439">
    <property type="entry name" value="UPF0145_dom_sf"/>
</dbReference>
<dbReference type="AlphaFoldDB" id="A0A368BVH3"/>
<sequence length="105" mass="11219">MLIVSTPNLENQNIKEYLGIVTGSTVRARNVGSDILANLKNLVGGELISYSRLLEGARDEALSRMIETATSMGANAVVNFRFQTSTITPGASEVIAYGTAVKLED</sequence>
<dbReference type="PANTHER" id="PTHR34068:SF2">
    <property type="entry name" value="UPF0145 PROTEIN SCO3412"/>
    <property type="match status" value="1"/>
</dbReference>
<dbReference type="InterPro" id="IPR002765">
    <property type="entry name" value="UPF0145_YbjQ-like"/>
</dbReference>